<dbReference type="SUPFAM" id="SSF56601">
    <property type="entry name" value="beta-lactamase/transpeptidase-like"/>
    <property type="match status" value="1"/>
</dbReference>
<accession>A0A268AEG8</accession>
<comment type="caution">
    <text evidence="2">The sequence shown here is derived from an EMBL/GenBank/DDBJ whole genome shotgun (WGS) entry which is preliminary data.</text>
</comment>
<dbReference type="EMBL" id="NPBV01000002">
    <property type="protein sequence ID" value="PAD22517.1"/>
    <property type="molecule type" value="Genomic_DNA"/>
</dbReference>
<name>A0A268AEG8_9BACI</name>
<dbReference type="Proteomes" id="UP000216013">
    <property type="component" value="Unassembled WGS sequence"/>
</dbReference>
<evidence type="ECO:0000313" key="3">
    <source>
        <dbReference type="Proteomes" id="UP000216013"/>
    </source>
</evidence>
<organism evidence="2 3">
    <name type="scientific">Terribacillus saccharophilus</name>
    <dbReference type="NCBI Taxonomy" id="361277"/>
    <lineage>
        <taxon>Bacteria</taxon>
        <taxon>Bacillati</taxon>
        <taxon>Bacillota</taxon>
        <taxon>Bacilli</taxon>
        <taxon>Bacillales</taxon>
        <taxon>Bacillaceae</taxon>
        <taxon>Terribacillus</taxon>
    </lineage>
</organism>
<reference evidence="2 3" key="1">
    <citation type="submission" date="2017-07" db="EMBL/GenBank/DDBJ databases">
        <title>Isolation and whole genome analysis of endospore-forming bacteria from heroin.</title>
        <authorList>
            <person name="Kalinowski J."/>
            <person name="Ahrens B."/>
            <person name="Al-Dilaimi A."/>
            <person name="Winkler A."/>
            <person name="Wibberg D."/>
            <person name="Schleenbecker U."/>
            <person name="Ruckert C."/>
            <person name="Wolfel R."/>
            <person name="Grass G."/>
        </authorList>
    </citation>
    <scope>NUCLEOTIDE SEQUENCE [LARGE SCALE GENOMIC DNA]</scope>
    <source>
        <strain evidence="2 3">7528</strain>
    </source>
</reference>
<dbReference type="Pfam" id="PF00144">
    <property type="entry name" value="Beta-lactamase"/>
    <property type="match status" value="1"/>
</dbReference>
<proteinExistence type="predicted"/>
<dbReference type="InterPro" id="IPR050491">
    <property type="entry name" value="AmpC-like"/>
</dbReference>
<protein>
    <recommendedName>
        <fullName evidence="1">Beta-lactamase-related domain-containing protein</fullName>
    </recommendedName>
</protein>
<feature type="domain" description="Beta-lactamase-related" evidence="1">
    <location>
        <begin position="6"/>
        <end position="319"/>
    </location>
</feature>
<dbReference type="InterPro" id="IPR001466">
    <property type="entry name" value="Beta-lactam-related"/>
</dbReference>
<evidence type="ECO:0000313" key="2">
    <source>
        <dbReference type="EMBL" id="PAD22517.1"/>
    </source>
</evidence>
<dbReference type="Gene3D" id="3.40.710.10">
    <property type="entry name" value="DD-peptidase/beta-lactamase superfamily"/>
    <property type="match status" value="1"/>
</dbReference>
<dbReference type="OrthoDB" id="9797709at2"/>
<dbReference type="RefSeq" id="WP_095227995.1">
    <property type="nucleotide sequence ID" value="NZ_NPBK01000001.1"/>
</dbReference>
<dbReference type="AlphaFoldDB" id="A0A268AEG8"/>
<dbReference type="PANTHER" id="PTHR46825:SF9">
    <property type="entry name" value="BETA-LACTAMASE-RELATED DOMAIN-CONTAINING PROTEIN"/>
    <property type="match status" value="1"/>
</dbReference>
<dbReference type="PANTHER" id="PTHR46825">
    <property type="entry name" value="D-ALANYL-D-ALANINE-CARBOXYPEPTIDASE/ENDOPEPTIDASE AMPH"/>
    <property type="match status" value="1"/>
</dbReference>
<gene>
    <name evidence="2" type="ORF">CHH64_02055</name>
</gene>
<evidence type="ECO:0000259" key="1">
    <source>
        <dbReference type="Pfam" id="PF00144"/>
    </source>
</evidence>
<sequence length="338" mass="37309">MKTDDIEELMLSNGITGFSMAYMEAGHSLQSFCAGYGNQVIRTPIDSSTAFHACSVSKFVTAFLVLTLVSKDKLLLDAHVNDLLCKWKLEEDTYYNAPTLRQLLQHQGGIIDPEHSFPAIPFDSASFSTAELLEGTTIACAKRIVTEQEPGTAFSYSDAGYMIVQLALEDTYRQPFNALMKRYVFDPLGMKDSYYHDSLRHPFAYGHQNLNPIPSLYPYYPYDAACGLWTTPIDAMKLVVALHESLKGYSSAIIDKKDAEEILHSNSGISYAGLGVFLDTTEGAVEYSALGWGEGFQCLLAGKPEQGDALMCMINTDPGKHQMESFLGDIYKRSSLGS</sequence>
<dbReference type="InterPro" id="IPR012338">
    <property type="entry name" value="Beta-lactam/transpept-like"/>
</dbReference>